<evidence type="ECO:0000256" key="3">
    <source>
        <dbReference type="ARBA" id="ARBA00022793"/>
    </source>
</evidence>
<sequence>MNVEEFRKAGYAAIDRICDHFTNLQSTPVKSSVTPGYLAQHIPSTPPQQGEKWEQILDDYSSFIVPGLTNWQHPSFFGFFPTACTFEGVIGDLLASSTSNPGFNWASSPACTELEVLMMDWAADLLGLHKDFFNSSGKGGGAIQVTASDSALIAVVAARSQYQRTHPEVPHEKLVVYTTTQTHSLGLKAGKVLGINVRAIEVEAADQYALRGHALRRALEEDTAKGKHPFILIATLGTTSSGALDNMVEIKDVAKDYPSLWIHVDAAWAGVALSCPEYRDKLYHAEINEMATSFCTNFHKWGLVNFDCSTLWVRDRTLLTEALDITPPFLRTKESDSGLVIDYRNWHLALGRRFRSLKLWFVLRSFGVEGFRNYIKRCISLNSSFQHKIAETSLLEIVTTPSLSLTVFRIPPSALSPSPTTSTSASASSSSASSLAITPEAREPTLETMNLVNQAFFSRLSSRNDILLTQTVLNGIFCVRFVVGSEQTTINDVYNAYEILVKEAEGAIEDWRAKNPVTLSQVGGTSKPTP</sequence>
<keyword evidence="3" id="KW-0210">Decarboxylase</keyword>
<dbReference type="GO" id="GO:0005737">
    <property type="term" value="C:cytoplasm"/>
    <property type="evidence" value="ECO:0007669"/>
    <property type="project" value="TreeGrafter"/>
</dbReference>
<dbReference type="PANTHER" id="PTHR11999">
    <property type="entry name" value="GROUP II PYRIDOXAL-5-PHOSPHATE DECARBOXYLASE"/>
    <property type="match status" value="1"/>
</dbReference>
<dbReference type="Pfam" id="PF00282">
    <property type="entry name" value="Pyridoxal_deC"/>
    <property type="match status" value="1"/>
</dbReference>
<evidence type="ECO:0000256" key="2">
    <source>
        <dbReference type="ARBA" id="ARBA00009533"/>
    </source>
</evidence>
<dbReference type="Gene3D" id="3.40.640.10">
    <property type="entry name" value="Type I PLP-dependent aspartate aminotransferase-like (Major domain)"/>
    <property type="match status" value="1"/>
</dbReference>
<evidence type="ECO:0000256" key="5">
    <source>
        <dbReference type="ARBA" id="ARBA00023239"/>
    </source>
</evidence>
<comment type="similarity">
    <text evidence="2 7">Belongs to the group II decarboxylase family.</text>
</comment>
<name>A0A9P5XM64_9AGAR</name>
<evidence type="ECO:0000256" key="1">
    <source>
        <dbReference type="ARBA" id="ARBA00001933"/>
    </source>
</evidence>
<dbReference type="InterPro" id="IPR015424">
    <property type="entry name" value="PyrdxlP-dep_Trfase"/>
</dbReference>
<evidence type="ECO:0000313" key="10">
    <source>
        <dbReference type="Proteomes" id="UP000807342"/>
    </source>
</evidence>
<evidence type="ECO:0000256" key="6">
    <source>
        <dbReference type="PIRSR" id="PIRSR602129-50"/>
    </source>
</evidence>
<dbReference type="InterPro" id="IPR010977">
    <property type="entry name" value="Aromatic_deC"/>
</dbReference>
<dbReference type="SUPFAM" id="SSF53383">
    <property type="entry name" value="PLP-dependent transferases"/>
    <property type="match status" value="1"/>
</dbReference>
<dbReference type="InterPro" id="IPR021115">
    <property type="entry name" value="Pyridoxal-P_BS"/>
</dbReference>
<evidence type="ECO:0000256" key="7">
    <source>
        <dbReference type="RuleBase" id="RU000382"/>
    </source>
</evidence>
<feature type="modified residue" description="N6-(pyridoxal phosphate)lysine" evidence="6">
    <location>
        <position position="300"/>
    </location>
</feature>
<dbReference type="PANTHER" id="PTHR11999:SF70">
    <property type="entry name" value="MIP05841P"/>
    <property type="match status" value="1"/>
</dbReference>
<dbReference type="Gene3D" id="3.90.1150.10">
    <property type="entry name" value="Aspartate Aminotransferase, domain 1"/>
    <property type="match status" value="1"/>
</dbReference>
<organism evidence="9 10">
    <name type="scientific">Macrolepiota fuliginosa MF-IS2</name>
    <dbReference type="NCBI Taxonomy" id="1400762"/>
    <lineage>
        <taxon>Eukaryota</taxon>
        <taxon>Fungi</taxon>
        <taxon>Dikarya</taxon>
        <taxon>Basidiomycota</taxon>
        <taxon>Agaricomycotina</taxon>
        <taxon>Agaricomycetes</taxon>
        <taxon>Agaricomycetidae</taxon>
        <taxon>Agaricales</taxon>
        <taxon>Agaricineae</taxon>
        <taxon>Agaricaceae</taxon>
        <taxon>Macrolepiota</taxon>
    </lineage>
</organism>
<feature type="region of interest" description="Disordered" evidence="8">
    <location>
        <begin position="414"/>
        <end position="435"/>
    </location>
</feature>
<dbReference type="AlphaFoldDB" id="A0A9P5XM64"/>
<dbReference type="OrthoDB" id="639767at2759"/>
<dbReference type="EMBL" id="MU151057">
    <property type="protein sequence ID" value="KAF9453963.1"/>
    <property type="molecule type" value="Genomic_DNA"/>
</dbReference>
<dbReference type="GO" id="GO:0030170">
    <property type="term" value="F:pyridoxal phosphate binding"/>
    <property type="evidence" value="ECO:0007669"/>
    <property type="project" value="InterPro"/>
</dbReference>
<comment type="cofactor">
    <cofactor evidence="1 6 7">
        <name>pyridoxal 5'-phosphate</name>
        <dbReference type="ChEBI" id="CHEBI:597326"/>
    </cofactor>
</comment>
<accession>A0A9P5XM64</accession>
<protein>
    <recommendedName>
        <fullName evidence="11">Aromatic-L-amino-acid decarboxylase</fullName>
    </recommendedName>
</protein>
<evidence type="ECO:0000256" key="4">
    <source>
        <dbReference type="ARBA" id="ARBA00022898"/>
    </source>
</evidence>
<dbReference type="GO" id="GO:0006520">
    <property type="term" value="P:amino acid metabolic process"/>
    <property type="evidence" value="ECO:0007669"/>
    <property type="project" value="InterPro"/>
</dbReference>
<dbReference type="Gene3D" id="1.20.1340.10">
    <property type="entry name" value="dopa decarboxylase, N-terminal domain"/>
    <property type="match status" value="1"/>
</dbReference>
<keyword evidence="4 6" id="KW-0663">Pyridoxal phosphate</keyword>
<keyword evidence="5 7" id="KW-0456">Lyase</keyword>
<gene>
    <name evidence="9" type="ORF">P691DRAFT_526375</name>
</gene>
<dbReference type="Proteomes" id="UP000807342">
    <property type="component" value="Unassembled WGS sequence"/>
</dbReference>
<dbReference type="InterPro" id="IPR002129">
    <property type="entry name" value="PyrdxlP-dep_de-COase"/>
</dbReference>
<comment type="caution">
    <text evidence="9">The sequence shown here is derived from an EMBL/GenBank/DDBJ whole genome shotgun (WGS) entry which is preliminary data.</text>
</comment>
<dbReference type="PRINTS" id="PR00800">
    <property type="entry name" value="YHDCRBOXLASE"/>
</dbReference>
<evidence type="ECO:0000256" key="8">
    <source>
        <dbReference type="SAM" id="MobiDB-lite"/>
    </source>
</evidence>
<evidence type="ECO:0000313" key="9">
    <source>
        <dbReference type="EMBL" id="KAF9453963.1"/>
    </source>
</evidence>
<keyword evidence="10" id="KW-1185">Reference proteome</keyword>
<dbReference type="InterPro" id="IPR015422">
    <property type="entry name" value="PyrdxlP-dep_Trfase_small"/>
</dbReference>
<proteinExistence type="inferred from homology"/>
<evidence type="ECO:0008006" key="11">
    <source>
        <dbReference type="Google" id="ProtNLM"/>
    </source>
</evidence>
<dbReference type="InterPro" id="IPR015421">
    <property type="entry name" value="PyrdxlP-dep_Trfase_major"/>
</dbReference>
<dbReference type="GO" id="GO:0019752">
    <property type="term" value="P:carboxylic acid metabolic process"/>
    <property type="evidence" value="ECO:0007669"/>
    <property type="project" value="InterPro"/>
</dbReference>
<reference evidence="9" key="1">
    <citation type="submission" date="2020-11" db="EMBL/GenBank/DDBJ databases">
        <authorList>
            <consortium name="DOE Joint Genome Institute"/>
            <person name="Ahrendt S."/>
            <person name="Riley R."/>
            <person name="Andreopoulos W."/>
            <person name="Labutti K."/>
            <person name="Pangilinan J."/>
            <person name="Ruiz-Duenas F.J."/>
            <person name="Barrasa J.M."/>
            <person name="Sanchez-Garcia M."/>
            <person name="Camarero S."/>
            <person name="Miyauchi S."/>
            <person name="Serrano A."/>
            <person name="Linde D."/>
            <person name="Babiker R."/>
            <person name="Drula E."/>
            <person name="Ayuso-Fernandez I."/>
            <person name="Pacheco R."/>
            <person name="Padilla G."/>
            <person name="Ferreira P."/>
            <person name="Barriuso J."/>
            <person name="Kellner H."/>
            <person name="Castanera R."/>
            <person name="Alfaro M."/>
            <person name="Ramirez L."/>
            <person name="Pisabarro A.G."/>
            <person name="Kuo A."/>
            <person name="Tritt A."/>
            <person name="Lipzen A."/>
            <person name="He G."/>
            <person name="Yan M."/>
            <person name="Ng V."/>
            <person name="Cullen D."/>
            <person name="Martin F."/>
            <person name="Rosso M.-N."/>
            <person name="Henrissat B."/>
            <person name="Hibbett D."/>
            <person name="Martinez A.T."/>
            <person name="Grigoriev I.V."/>
        </authorList>
    </citation>
    <scope>NUCLEOTIDE SEQUENCE</scope>
    <source>
        <strain evidence="9">MF-IS2</strain>
    </source>
</reference>
<dbReference type="PROSITE" id="PS00392">
    <property type="entry name" value="DDC_GAD_HDC_YDC"/>
    <property type="match status" value="1"/>
</dbReference>
<dbReference type="GO" id="GO:0016831">
    <property type="term" value="F:carboxy-lyase activity"/>
    <property type="evidence" value="ECO:0007669"/>
    <property type="project" value="UniProtKB-KW"/>
</dbReference>